<evidence type="ECO:0008006" key="4">
    <source>
        <dbReference type="Google" id="ProtNLM"/>
    </source>
</evidence>
<dbReference type="Gene3D" id="1.20.58.220">
    <property type="entry name" value="Phosphate transport system protein phou homolog 2, domain 2"/>
    <property type="match status" value="1"/>
</dbReference>
<dbReference type="InterPro" id="IPR002727">
    <property type="entry name" value="DUF47"/>
</dbReference>
<dbReference type="InterPro" id="IPR038078">
    <property type="entry name" value="PhoU-like_sf"/>
</dbReference>
<dbReference type="Pfam" id="PF01865">
    <property type="entry name" value="PhoU_div"/>
    <property type="match status" value="1"/>
</dbReference>
<dbReference type="SUPFAM" id="SSF109755">
    <property type="entry name" value="PhoU-like"/>
    <property type="match status" value="1"/>
</dbReference>
<dbReference type="NCBIfam" id="TIGR00153">
    <property type="entry name" value="TIGR00153 family protein"/>
    <property type="match status" value="1"/>
</dbReference>
<proteinExistence type="inferred from homology"/>
<sequence>MPILGGKEDEVFEKIEEHVEVVGETLGALKELIRAYLDGDVESAEKLVKAVEGKESQADELRREVELMLYGGAFIPANRGDYARLSELIDNVADAAESAAHVLIFAKPDVPADLKMEIWELVEESLKTFDYLKEAVLSLNRDVDDALRLSKKTEEQEEKADKVEYDLLRKIFESSTLSTYAKLIWNQVITKIGDVADRAEDASDQVMLMAIKRR</sequence>
<evidence type="ECO:0000256" key="1">
    <source>
        <dbReference type="ARBA" id="ARBA00008591"/>
    </source>
</evidence>
<dbReference type="KEGG" id="pya:PYCH_07370"/>
<dbReference type="STRING" id="529709.PYCH_07370"/>
<keyword evidence="3" id="KW-1185">Reference proteome</keyword>
<dbReference type="eggNOG" id="arCOG02640">
    <property type="taxonomic scope" value="Archaea"/>
</dbReference>
<dbReference type="RefSeq" id="WP_013905482.1">
    <property type="nucleotide sequence ID" value="NC_015680.1"/>
</dbReference>
<dbReference type="EMBL" id="CP002779">
    <property type="protein sequence ID" value="AEH24425.1"/>
    <property type="molecule type" value="Genomic_DNA"/>
</dbReference>
<dbReference type="GeneID" id="10837313"/>
<dbReference type="Proteomes" id="UP000008386">
    <property type="component" value="Chromosome"/>
</dbReference>
<dbReference type="HOGENOM" id="CLU_104916_1_1_2"/>
<organism evidence="2 3">
    <name type="scientific">Pyrococcus yayanosii (strain CH1 / JCM 16557)</name>
    <dbReference type="NCBI Taxonomy" id="529709"/>
    <lineage>
        <taxon>Archaea</taxon>
        <taxon>Methanobacteriati</taxon>
        <taxon>Methanobacteriota</taxon>
        <taxon>Thermococci</taxon>
        <taxon>Thermococcales</taxon>
        <taxon>Thermococcaceae</taxon>
        <taxon>Pyrococcus</taxon>
    </lineage>
</organism>
<dbReference type="PANTHER" id="PTHR36536">
    <property type="entry name" value="UPF0111 PROTEIN HI_1603"/>
    <property type="match status" value="1"/>
</dbReference>
<protein>
    <recommendedName>
        <fullName evidence="4">TIGR00153 family protein</fullName>
    </recommendedName>
</protein>
<dbReference type="InterPro" id="IPR018445">
    <property type="entry name" value="Put_Phosphate_transp_reg"/>
</dbReference>
<name>F8AIV0_PYRYC</name>
<evidence type="ECO:0000313" key="3">
    <source>
        <dbReference type="Proteomes" id="UP000008386"/>
    </source>
</evidence>
<evidence type="ECO:0000313" key="2">
    <source>
        <dbReference type="EMBL" id="AEH24425.1"/>
    </source>
</evidence>
<accession>F8AIV0</accession>
<gene>
    <name evidence="2" type="ordered locus">PYCH_07370</name>
</gene>
<comment type="similarity">
    <text evidence="1">Belongs to the UPF0111 family.</text>
</comment>
<reference evidence="2 3" key="1">
    <citation type="journal article" date="2011" name="J. Bacteriol.">
        <title>Complete genome sequence of the obligate piezophilic hyperthermophilic archaeon Pyrococcus yayanosii CH1.</title>
        <authorList>
            <person name="Jun X."/>
            <person name="Lupeng L."/>
            <person name="Minjuan X."/>
            <person name="Oger P."/>
            <person name="Fengping W."/>
            <person name="Jebbar M."/>
            <person name="Xiang X."/>
        </authorList>
    </citation>
    <scope>NUCLEOTIDE SEQUENCE [LARGE SCALE GENOMIC DNA]</scope>
    <source>
        <strain evidence="3">CH1 / JCM 16557</strain>
    </source>
</reference>
<dbReference type="AlphaFoldDB" id="F8AIV0"/>
<dbReference type="PANTHER" id="PTHR36536:SF3">
    <property type="entry name" value="UPF0111 PROTEIN HI_1603"/>
    <property type="match status" value="1"/>
</dbReference>
<dbReference type="OrthoDB" id="68479at2157"/>